<accession>A0A9Q0AI75</accession>
<sequence>MSLRSFISPIPVTAEVEPVKKDISYCLKVIDEALASPPDTALSVTLGRVIDHAKDVHHRKKAYQSGLNVDEAKQVIDIVLFPDSIIQQKMREGRFNLMEWMGTARSLAYFTRACIGYGMHKAGILTLPARNIEKMLVFEATILPHLSDLRKMFQEAYKTDDHEVADGPEEKEDD</sequence>
<proteinExistence type="predicted"/>
<dbReference type="EMBL" id="JAFIMR010000098">
    <property type="protein sequence ID" value="KAI1847673.1"/>
    <property type="molecule type" value="Genomic_DNA"/>
</dbReference>
<evidence type="ECO:0000313" key="1">
    <source>
        <dbReference type="EMBL" id="KAI1847673.1"/>
    </source>
</evidence>
<reference evidence="1" key="1">
    <citation type="submission" date="2021-03" db="EMBL/GenBank/DDBJ databases">
        <title>Revisited historic fungal species revealed as producer of novel bioactive compounds through whole genome sequencing and comparative genomics.</title>
        <authorList>
            <person name="Vignolle G.A."/>
            <person name="Hochenegger N."/>
            <person name="Mach R.L."/>
            <person name="Mach-Aigner A.R."/>
            <person name="Javad Rahimi M."/>
            <person name="Salim K.A."/>
            <person name="Chan C.M."/>
            <person name="Lim L.B.L."/>
            <person name="Cai F."/>
            <person name="Druzhinina I.S."/>
            <person name="U'Ren J.M."/>
            <person name="Derntl C."/>
        </authorList>
    </citation>
    <scope>NUCLEOTIDE SEQUENCE</scope>
    <source>
        <strain evidence="1">TUCIM 5799</strain>
    </source>
</reference>
<dbReference type="AlphaFoldDB" id="A0A9Q0AI75"/>
<keyword evidence="2" id="KW-1185">Reference proteome</keyword>
<gene>
    <name evidence="1" type="ORF">JX265_013933</name>
</gene>
<comment type="caution">
    <text evidence="1">The sequence shown here is derived from an EMBL/GenBank/DDBJ whole genome shotgun (WGS) entry which is preliminary data.</text>
</comment>
<organism evidence="1 2">
    <name type="scientific">Neoarthrinium moseri</name>
    <dbReference type="NCBI Taxonomy" id="1658444"/>
    <lineage>
        <taxon>Eukaryota</taxon>
        <taxon>Fungi</taxon>
        <taxon>Dikarya</taxon>
        <taxon>Ascomycota</taxon>
        <taxon>Pezizomycotina</taxon>
        <taxon>Sordariomycetes</taxon>
        <taxon>Xylariomycetidae</taxon>
        <taxon>Amphisphaeriales</taxon>
        <taxon>Apiosporaceae</taxon>
        <taxon>Neoarthrinium</taxon>
    </lineage>
</organism>
<protein>
    <submittedName>
        <fullName evidence="1">Uncharacterized protein</fullName>
    </submittedName>
</protein>
<name>A0A9Q0AI75_9PEZI</name>
<evidence type="ECO:0000313" key="2">
    <source>
        <dbReference type="Proteomes" id="UP000829685"/>
    </source>
</evidence>
<dbReference type="Proteomes" id="UP000829685">
    <property type="component" value="Unassembled WGS sequence"/>
</dbReference>